<name>A0A1I4NEN0_9PROT</name>
<sequence length="174" mass="19151">MLSIRAFLMISLLLLLTACGFQLRGQIPNLPFDTIHVVAPPGHSIGIDVERAISVGTNAKVVRKPENAQAILQIISAVNEKKILSLSGGGRVREFQLGYRVSARLVDPQGNEIAPFEEINLTRVLPFLDAQVLAKAAEEEMLYKDMQVDAVQQIVRRIAAVRGKQPSLNDEHHP</sequence>
<evidence type="ECO:0000256" key="1">
    <source>
        <dbReference type="ARBA" id="ARBA00022729"/>
    </source>
</evidence>
<dbReference type="GO" id="GO:0009279">
    <property type="term" value="C:cell outer membrane"/>
    <property type="evidence" value="ECO:0007669"/>
    <property type="project" value="UniProtKB-SubCell"/>
</dbReference>
<dbReference type="AlphaFoldDB" id="A0A1I4NEN0"/>
<keyword evidence="8" id="KW-1185">Reference proteome</keyword>
<dbReference type="Pfam" id="PF04390">
    <property type="entry name" value="LptE"/>
    <property type="match status" value="1"/>
</dbReference>
<keyword evidence="1 6" id="KW-0732">Signal</keyword>
<dbReference type="STRING" id="52442.SAMN05421880_10794"/>
<dbReference type="GO" id="GO:0001530">
    <property type="term" value="F:lipopolysaccharide binding"/>
    <property type="evidence" value="ECO:0007669"/>
    <property type="project" value="TreeGrafter"/>
</dbReference>
<dbReference type="RefSeq" id="WP_090667216.1">
    <property type="nucleotide sequence ID" value="NZ_FOUF01000007.1"/>
</dbReference>
<dbReference type="PANTHER" id="PTHR38098">
    <property type="entry name" value="LPS-ASSEMBLY LIPOPROTEIN LPTE"/>
    <property type="match status" value="1"/>
</dbReference>
<dbReference type="GO" id="GO:0043165">
    <property type="term" value="P:Gram-negative-bacterium-type cell outer membrane assembly"/>
    <property type="evidence" value="ECO:0007669"/>
    <property type="project" value="UniProtKB-UniRule"/>
</dbReference>
<dbReference type="HAMAP" id="MF_01186">
    <property type="entry name" value="LPS_assembly_LptE"/>
    <property type="match status" value="1"/>
</dbReference>
<comment type="subcellular location">
    <subcellularLocation>
        <location evidence="6">Cell outer membrane</location>
        <topology evidence="6">Lipid-anchor</topology>
    </subcellularLocation>
</comment>
<evidence type="ECO:0000256" key="5">
    <source>
        <dbReference type="ARBA" id="ARBA00023288"/>
    </source>
</evidence>
<gene>
    <name evidence="6" type="primary">lptE</name>
    <name evidence="7" type="ORF">SAMN05421880_10794</name>
</gene>
<dbReference type="EMBL" id="FOUF01000007">
    <property type="protein sequence ID" value="SFM14012.1"/>
    <property type="molecule type" value="Genomic_DNA"/>
</dbReference>
<dbReference type="GO" id="GO:0015920">
    <property type="term" value="P:lipopolysaccharide transport"/>
    <property type="evidence" value="ECO:0007669"/>
    <property type="project" value="TreeGrafter"/>
</dbReference>
<keyword evidence="5 6" id="KW-0449">Lipoprotein</keyword>
<evidence type="ECO:0000313" key="7">
    <source>
        <dbReference type="EMBL" id="SFM14012.1"/>
    </source>
</evidence>
<comment type="subunit">
    <text evidence="6">Component of the lipopolysaccharide transport and assembly complex. Interacts with LptD.</text>
</comment>
<comment type="similarity">
    <text evidence="6">Belongs to the LptE lipoprotein family.</text>
</comment>
<keyword evidence="4 6" id="KW-0998">Cell outer membrane</keyword>
<dbReference type="Gene3D" id="3.30.160.150">
    <property type="entry name" value="Lipoprotein like domain"/>
    <property type="match status" value="1"/>
</dbReference>
<evidence type="ECO:0000256" key="3">
    <source>
        <dbReference type="ARBA" id="ARBA00023139"/>
    </source>
</evidence>
<evidence type="ECO:0000256" key="6">
    <source>
        <dbReference type="HAMAP-Rule" id="MF_01186"/>
    </source>
</evidence>
<keyword evidence="3 6" id="KW-0564">Palmitate</keyword>
<dbReference type="Proteomes" id="UP000199561">
    <property type="component" value="Unassembled WGS sequence"/>
</dbReference>
<organism evidence="7 8">
    <name type="scientific">Nitrosomonas nitrosa</name>
    <dbReference type="NCBI Taxonomy" id="52442"/>
    <lineage>
        <taxon>Bacteria</taxon>
        <taxon>Pseudomonadati</taxon>
        <taxon>Pseudomonadota</taxon>
        <taxon>Betaproteobacteria</taxon>
        <taxon>Nitrosomonadales</taxon>
        <taxon>Nitrosomonadaceae</taxon>
        <taxon>Nitrosomonas</taxon>
    </lineage>
</organism>
<evidence type="ECO:0000256" key="4">
    <source>
        <dbReference type="ARBA" id="ARBA00023237"/>
    </source>
</evidence>
<evidence type="ECO:0000256" key="2">
    <source>
        <dbReference type="ARBA" id="ARBA00023136"/>
    </source>
</evidence>
<dbReference type="PANTHER" id="PTHR38098:SF1">
    <property type="entry name" value="LPS-ASSEMBLY LIPOPROTEIN LPTE"/>
    <property type="match status" value="1"/>
</dbReference>
<keyword evidence="2 6" id="KW-0472">Membrane</keyword>
<dbReference type="InterPro" id="IPR007485">
    <property type="entry name" value="LPS_assembly_LptE"/>
</dbReference>
<comment type="function">
    <text evidence="6">Together with LptD, is involved in the assembly of lipopolysaccharide (LPS) at the surface of the outer membrane. Required for the proper assembly of LptD. Binds LPS and may serve as the LPS recognition site at the outer membrane.</text>
</comment>
<protein>
    <recommendedName>
        <fullName evidence="6">LPS-assembly lipoprotein LptE</fullName>
    </recommendedName>
</protein>
<accession>A0A1I4NEN0</accession>
<proteinExistence type="inferred from homology"/>
<dbReference type="PROSITE" id="PS51257">
    <property type="entry name" value="PROKAR_LIPOPROTEIN"/>
    <property type="match status" value="1"/>
</dbReference>
<dbReference type="GO" id="GO:1990351">
    <property type="term" value="C:transporter complex"/>
    <property type="evidence" value="ECO:0007669"/>
    <property type="project" value="TreeGrafter"/>
</dbReference>
<reference evidence="7 8" key="1">
    <citation type="submission" date="2016-10" db="EMBL/GenBank/DDBJ databases">
        <authorList>
            <person name="de Groot N.N."/>
        </authorList>
    </citation>
    <scope>NUCLEOTIDE SEQUENCE [LARGE SCALE GENOMIC DNA]</scope>
    <source>
        <strain evidence="7 8">Nm146</strain>
    </source>
</reference>
<evidence type="ECO:0000313" key="8">
    <source>
        <dbReference type="Proteomes" id="UP000199561"/>
    </source>
</evidence>